<protein>
    <recommendedName>
        <fullName evidence="4">Alkaline shock response membrane anchor protein AmaP</fullName>
    </recommendedName>
</protein>
<dbReference type="Proteomes" id="UP000587527">
    <property type="component" value="Unassembled WGS sequence"/>
</dbReference>
<organism evidence="2 3">
    <name type="scientific">Allocatelliglobosispora scoriae</name>
    <dbReference type="NCBI Taxonomy" id="643052"/>
    <lineage>
        <taxon>Bacteria</taxon>
        <taxon>Bacillati</taxon>
        <taxon>Actinomycetota</taxon>
        <taxon>Actinomycetes</taxon>
        <taxon>Micromonosporales</taxon>
        <taxon>Micromonosporaceae</taxon>
        <taxon>Allocatelliglobosispora</taxon>
    </lineage>
</organism>
<keyword evidence="3" id="KW-1185">Reference proteome</keyword>
<name>A0A841C5Z3_9ACTN</name>
<sequence length="211" mass="22585">MNTGNRVLWILIGLVLTAVGVLGALISLDRLPRTYPDQPLLWPGLLEQWRARQGWATAAVVALGLVAAVLGFWLLRVQLRPQGKRHLPDLVFGEPAQHRPDAAPVAAEPTAAAAGVTEVRYRAIADSLAADLRRQQSVHKASVLLTGHAEAPELRLNLTARPGTDLATLRRGVDTALVRFTTTTGITASSVLVDTRVETPAAVAADTSRVH</sequence>
<dbReference type="RefSeq" id="WP_184846176.1">
    <property type="nucleotide sequence ID" value="NZ_JACHMN010000003.1"/>
</dbReference>
<proteinExistence type="predicted"/>
<accession>A0A841C5Z3</accession>
<reference evidence="2 3" key="1">
    <citation type="submission" date="2020-08" db="EMBL/GenBank/DDBJ databases">
        <title>Sequencing the genomes of 1000 actinobacteria strains.</title>
        <authorList>
            <person name="Klenk H.-P."/>
        </authorList>
    </citation>
    <scope>NUCLEOTIDE SEQUENCE [LARGE SCALE GENOMIC DNA]</scope>
    <source>
        <strain evidence="2 3">DSM 45362</strain>
    </source>
</reference>
<evidence type="ECO:0000313" key="2">
    <source>
        <dbReference type="EMBL" id="MBB5874221.1"/>
    </source>
</evidence>
<evidence type="ECO:0008006" key="4">
    <source>
        <dbReference type="Google" id="ProtNLM"/>
    </source>
</evidence>
<gene>
    <name evidence="2" type="ORF">F4553_007655</name>
</gene>
<keyword evidence="1" id="KW-1133">Transmembrane helix</keyword>
<dbReference type="EMBL" id="JACHMN010000003">
    <property type="protein sequence ID" value="MBB5874221.1"/>
    <property type="molecule type" value="Genomic_DNA"/>
</dbReference>
<feature type="transmembrane region" description="Helical" evidence="1">
    <location>
        <begin position="55"/>
        <end position="75"/>
    </location>
</feature>
<comment type="caution">
    <text evidence="2">The sequence shown here is derived from an EMBL/GenBank/DDBJ whole genome shotgun (WGS) entry which is preliminary data.</text>
</comment>
<evidence type="ECO:0000313" key="3">
    <source>
        <dbReference type="Proteomes" id="UP000587527"/>
    </source>
</evidence>
<feature type="transmembrane region" description="Helical" evidence="1">
    <location>
        <begin position="7"/>
        <end position="28"/>
    </location>
</feature>
<keyword evidence="1" id="KW-0812">Transmembrane</keyword>
<keyword evidence="1" id="KW-0472">Membrane</keyword>
<evidence type="ECO:0000256" key="1">
    <source>
        <dbReference type="SAM" id="Phobius"/>
    </source>
</evidence>
<dbReference type="AlphaFoldDB" id="A0A841C5Z3"/>